<feature type="region of interest" description="Disordered" evidence="1">
    <location>
        <begin position="85"/>
        <end position="122"/>
    </location>
</feature>
<accession>A0A6G0M8S0</accession>
<protein>
    <submittedName>
        <fullName evidence="2">Uncharacterized protein</fullName>
    </submittedName>
</protein>
<organism evidence="2 3">
    <name type="scientific">Phytophthora fragariae</name>
    <dbReference type="NCBI Taxonomy" id="53985"/>
    <lineage>
        <taxon>Eukaryota</taxon>
        <taxon>Sar</taxon>
        <taxon>Stramenopiles</taxon>
        <taxon>Oomycota</taxon>
        <taxon>Peronosporomycetes</taxon>
        <taxon>Peronosporales</taxon>
        <taxon>Peronosporaceae</taxon>
        <taxon>Phytophthora</taxon>
    </lineage>
</organism>
<feature type="region of interest" description="Disordered" evidence="1">
    <location>
        <begin position="1"/>
        <end position="20"/>
    </location>
</feature>
<sequence>MAPPDNASPAPTDKLIVPPWPPVDAPVLTLTDPLSPTRLTPLVRRRLPLTPLELAASGVVSEMSPLDDVRPAPLCSEIDPPLVTPLPPISEIEPPTVPAECVLPDRNEMDPPAPLLPVPTLSNTDPPLPPVLPPVLTVTSPAVPAVAEPVVRLIKPDEAPVPLVPAPPSGVRTSTLPLVKPLLAPLDTSTSPPTPPAAVLVVVGPARTKTLPPAAVSPLPTDSSMLPPLPPVAAPVDRRTDPLDDDDDAPLASDRDPLVPDAALHSDTSPLVELVPAAAPLLTLIDPPVSAP</sequence>
<dbReference type="AlphaFoldDB" id="A0A6G0M8S0"/>
<comment type="caution">
    <text evidence="2">The sequence shown here is derived from an EMBL/GenBank/DDBJ whole genome shotgun (WGS) entry which is preliminary data.</text>
</comment>
<evidence type="ECO:0000313" key="3">
    <source>
        <dbReference type="Proteomes" id="UP000476176"/>
    </source>
</evidence>
<evidence type="ECO:0000313" key="2">
    <source>
        <dbReference type="EMBL" id="KAE9158744.1"/>
    </source>
</evidence>
<name>A0A6G0M8S0_9STRA</name>
<proteinExistence type="predicted"/>
<dbReference type="EMBL" id="QXGC01008484">
    <property type="protein sequence ID" value="KAE9158744.1"/>
    <property type="molecule type" value="Genomic_DNA"/>
</dbReference>
<gene>
    <name evidence="2" type="ORF">PF004_g31779</name>
</gene>
<feature type="region of interest" description="Disordered" evidence="1">
    <location>
        <begin position="213"/>
        <end position="269"/>
    </location>
</feature>
<evidence type="ECO:0000256" key="1">
    <source>
        <dbReference type="SAM" id="MobiDB-lite"/>
    </source>
</evidence>
<reference evidence="2 3" key="1">
    <citation type="submission" date="2018-09" db="EMBL/GenBank/DDBJ databases">
        <title>Genomic investigation of the strawberry pathogen Phytophthora fragariae indicates pathogenicity is determined by transcriptional variation in three key races.</title>
        <authorList>
            <person name="Adams T.M."/>
            <person name="Armitage A.D."/>
            <person name="Sobczyk M.K."/>
            <person name="Bates H.J."/>
            <person name="Dunwell J.M."/>
            <person name="Nellist C.F."/>
            <person name="Harrison R.J."/>
        </authorList>
    </citation>
    <scope>NUCLEOTIDE SEQUENCE [LARGE SCALE GENOMIC DNA]</scope>
    <source>
        <strain evidence="2 3">BC-23</strain>
    </source>
</reference>
<dbReference type="Proteomes" id="UP000476176">
    <property type="component" value="Unassembled WGS sequence"/>
</dbReference>